<sequence length="112" mass="12962">MPSSALQRREEHCRNPLKKRMVEYLCGGRVAGDKHRSRNFEVRGGRKSDPRRFGSSTFLKNDVSSARSFPRNFVSSEYYFKDIGRRTGIKQDGKQARRDRSTMGNPKVGRKH</sequence>
<evidence type="ECO:0000256" key="1">
    <source>
        <dbReference type="SAM" id="MobiDB-lite"/>
    </source>
</evidence>
<name>A0A8S9I1R9_BRACR</name>
<reference evidence="2" key="1">
    <citation type="submission" date="2019-12" db="EMBL/GenBank/DDBJ databases">
        <title>Genome sequencing and annotation of Brassica cretica.</title>
        <authorList>
            <person name="Studholme D.J."/>
            <person name="Sarris P.F."/>
        </authorList>
    </citation>
    <scope>NUCLEOTIDE SEQUENCE</scope>
    <source>
        <strain evidence="2">PFS-102/07</strain>
        <tissue evidence="2">Leaf</tissue>
    </source>
</reference>
<feature type="compositionally biased region" description="Basic and acidic residues" evidence="1">
    <location>
        <begin position="86"/>
        <end position="101"/>
    </location>
</feature>
<protein>
    <submittedName>
        <fullName evidence="2">Uncharacterized protein</fullName>
    </submittedName>
</protein>
<accession>A0A8S9I1R9</accession>
<feature type="region of interest" description="Disordered" evidence="1">
    <location>
        <begin position="86"/>
        <end position="112"/>
    </location>
</feature>
<comment type="caution">
    <text evidence="2">The sequence shown here is derived from an EMBL/GenBank/DDBJ whole genome shotgun (WGS) entry which is preliminary data.</text>
</comment>
<organism evidence="2">
    <name type="scientific">Brassica cretica</name>
    <name type="common">Mustard</name>
    <dbReference type="NCBI Taxonomy" id="69181"/>
    <lineage>
        <taxon>Eukaryota</taxon>
        <taxon>Viridiplantae</taxon>
        <taxon>Streptophyta</taxon>
        <taxon>Embryophyta</taxon>
        <taxon>Tracheophyta</taxon>
        <taxon>Spermatophyta</taxon>
        <taxon>Magnoliopsida</taxon>
        <taxon>eudicotyledons</taxon>
        <taxon>Gunneridae</taxon>
        <taxon>Pentapetalae</taxon>
        <taxon>rosids</taxon>
        <taxon>malvids</taxon>
        <taxon>Brassicales</taxon>
        <taxon>Brassicaceae</taxon>
        <taxon>Brassiceae</taxon>
        <taxon>Brassica</taxon>
    </lineage>
</organism>
<evidence type="ECO:0000313" key="2">
    <source>
        <dbReference type="EMBL" id="KAF2562968.1"/>
    </source>
</evidence>
<proteinExistence type="predicted"/>
<gene>
    <name evidence="2" type="ORF">F2Q70_00018470</name>
</gene>
<dbReference type="EMBL" id="QGKY02001250">
    <property type="protein sequence ID" value="KAF2562968.1"/>
    <property type="molecule type" value="Genomic_DNA"/>
</dbReference>
<dbReference type="AlphaFoldDB" id="A0A8S9I1R9"/>